<comment type="subcellular location">
    <subcellularLocation>
        <location evidence="2">Membrane</location>
    </subcellularLocation>
</comment>
<proteinExistence type="inferred from homology"/>
<evidence type="ECO:0000256" key="5">
    <source>
        <dbReference type="ARBA" id="ARBA00022617"/>
    </source>
</evidence>
<dbReference type="Pfam" id="PF00067">
    <property type="entry name" value="p450"/>
    <property type="match status" value="1"/>
</dbReference>
<protein>
    <recommendedName>
        <fullName evidence="17">Cytochrome P450</fullName>
    </recommendedName>
</protein>
<dbReference type="InterPro" id="IPR050121">
    <property type="entry name" value="Cytochrome_P450_monoxygenase"/>
</dbReference>
<keyword evidence="6" id="KW-0812">Transmembrane</keyword>
<reference evidence="16" key="2">
    <citation type="submission" date="2015-01" db="EMBL/GenBank/DDBJ databases">
        <title>Evolutionary Origins and Diversification of the Mycorrhizal Mutualists.</title>
        <authorList>
            <consortium name="DOE Joint Genome Institute"/>
            <consortium name="Mycorrhizal Genomics Consortium"/>
            <person name="Kohler A."/>
            <person name="Kuo A."/>
            <person name="Nagy L.G."/>
            <person name="Floudas D."/>
            <person name="Copeland A."/>
            <person name="Barry K.W."/>
            <person name="Cichocki N."/>
            <person name="Veneault-Fourrey C."/>
            <person name="LaButti K."/>
            <person name="Lindquist E.A."/>
            <person name="Lipzen A."/>
            <person name="Lundell T."/>
            <person name="Morin E."/>
            <person name="Murat C."/>
            <person name="Riley R."/>
            <person name="Ohm R."/>
            <person name="Sun H."/>
            <person name="Tunlid A."/>
            <person name="Henrissat B."/>
            <person name="Grigoriev I.V."/>
            <person name="Hibbett D.S."/>
            <person name="Martin F."/>
        </authorList>
    </citation>
    <scope>NUCLEOTIDE SEQUENCE [LARGE SCALE GENOMIC DNA]</scope>
    <source>
        <strain evidence="16">Ve08.2h10</strain>
    </source>
</reference>
<dbReference type="AlphaFoldDB" id="A0A0D0E073"/>
<dbReference type="OrthoDB" id="1470350at2759"/>
<dbReference type="GO" id="GO:0004497">
    <property type="term" value="F:monooxygenase activity"/>
    <property type="evidence" value="ECO:0007669"/>
    <property type="project" value="UniProtKB-KW"/>
</dbReference>
<evidence type="ECO:0000256" key="8">
    <source>
        <dbReference type="ARBA" id="ARBA00022989"/>
    </source>
</evidence>
<evidence type="ECO:0000256" key="6">
    <source>
        <dbReference type="ARBA" id="ARBA00022692"/>
    </source>
</evidence>
<dbReference type="InterPro" id="IPR002401">
    <property type="entry name" value="Cyt_P450_E_grp-I"/>
</dbReference>
<evidence type="ECO:0000256" key="4">
    <source>
        <dbReference type="ARBA" id="ARBA00010617"/>
    </source>
</evidence>
<evidence type="ECO:0000256" key="1">
    <source>
        <dbReference type="ARBA" id="ARBA00001971"/>
    </source>
</evidence>
<dbReference type="STRING" id="930991.A0A0D0E073"/>
<dbReference type="GO" id="GO:0016705">
    <property type="term" value="F:oxidoreductase activity, acting on paired donors, with incorporation or reduction of molecular oxygen"/>
    <property type="evidence" value="ECO:0007669"/>
    <property type="project" value="InterPro"/>
</dbReference>
<keyword evidence="12" id="KW-0472">Membrane</keyword>
<dbReference type="EMBL" id="KN824978">
    <property type="protein sequence ID" value="KIK96601.1"/>
    <property type="molecule type" value="Genomic_DNA"/>
</dbReference>
<evidence type="ECO:0000256" key="2">
    <source>
        <dbReference type="ARBA" id="ARBA00004370"/>
    </source>
</evidence>
<dbReference type="Gene3D" id="1.10.630.10">
    <property type="entry name" value="Cytochrome P450"/>
    <property type="match status" value="1"/>
</dbReference>
<evidence type="ECO:0000256" key="13">
    <source>
        <dbReference type="PIRSR" id="PIRSR602401-1"/>
    </source>
</evidence>
<evidence type="ECO:0000256" key="10">
    <source>
        <dbReference type="ARBA" id="ARBA00023004"/>
    </source>
</evidence>
<dbReference type="HOGENOM" id="CLU_001570_5_11_1"/>
<dbReference type="PANTHER" id="PTHR24305:SF166">
    <property type="entry name" value="CYTOCHROME P450 12A4, MITOCHONDRIAL-RELATED"/>
    <property type="match status" value="1"/>
</dbReference>
<evidence type="ECO:0008006" key="17">
    <source>
        <dbReference type="Google" id="ProtNLM"/>
    </source>
</evidence>
<evidence type="ECO:0000256" key="11">
    <source>
        <dbReference type="ARBA" id="ARBA00023033"/>
    </source>
</evidence>
<dbReference type="InParanoid" id="A0A0D0E073"/>
<dbReference type="SUPFAM" id="SSF48264">
    <property type="entry name" value="Cytochrome P450"/>
    <property type="match status" value="1"/>
</dbReference>
<dbReference type="GO" id="GO:0016020">
    <property type="term" value="C:membrane"/>
    <property type="evidence" value="ECO:0007669"/>
    <property type="project" value="UniProtKB-SubCell"/>
</dbReference>
<dbReference type="PRINTS" id="PR00463">
    <property type="entry name" value="EP450I"/>
</dbReference>
<dbReference type="Proteomes" id="UP000054538">
    <property type="component" value="Unassembled WGS sequence"/>
</dbReference>
<accession>A0A0D0E073</accession>
<name>A0A0D0E073_9AGAM</name>
<gene>
    <name evidence="15" type="ORF">PAXRUDRAFT_825792</name>
</gene>
<feature type="binding site" description="axial binding residue" evidence="13">
    <location>
        <position position="294"/>
    </location>
    <ligand>
        <name>heme</name>
        <dbReference type="ChEBI" id="CHEBI:30413"/>
    </ligand>
    <ligandPart>
        <name>Fe</name>
        <dbReference type="ChEBI" id="CHEBI:18248"/>
    </ligandPart>
</feature>
<evidence type="ECO:0000256" key="3">
    <source>
        <dbReference type="ARBA" id="ARBA00004721"/>
    </source>
</evidence>
<sequence length="356" mass="40217">MTLDILGEVAFDHQFGALDDKEHELVKSFHGLFTDSMLHPPSWDILFKATWNYIPSFCFHFLKYLPTKEYKRFADYLQTAFRTAKGLVNQKASDPDKGGKDILNILIQSNLKEDARYRLSEEEIFSQIALLLVAGHDTTACTLAWLLYELSTHPEDQQRIRDEIKVARARASTRGDDDLIPSDYDALAFTNAVIKESLRFHPIVPYLVRKAEHDDVLPLSIPIGTNSGKVIKDIPIAKGQHIVASISAYNRLKSVWGEDADTWNPMRFLDSSGERVNVGVFANLMTFSAGNRACIGWRFAILEMQAVLTELIETFSFELPPAGVEYLRVNAGVMFPMIKDKMEEGVQMKLKISLVA</sequence>
<keyword evidence="10 13" id="KW-0408">Iron</keyword>
<comment type="cofactor">
    <cofactor evidence="1 13">
        <name>heme</name>
        <dbReference type="ChEBI" id="CHEBI:30413"/>
    </cofactor>
</comment>
<keyword evidence="9 14" id="KW-0560">Oxidoreductase</keyword>
<keyword evidence="11 14" id="KW-0503">Monooxygenase</keyword>
<evidence type="ECO:0000256" key="9">
    <source>
        <dbReference type="ARBA" id="ARBA00023002"/>
    </source>
</evidence>
<keyword evidence="7 13" id="KW-0479">Metal-binding</keyword>
<evidence type="ECO:0000256" key="7">
    <source>
        <dbReference type="ARBA" id="ARBA00022723"/>
    </source>
</evidence>
<evidence type="ECO:0000256" key="14">
    <source>
        <dbReference type="RuleBase" id="RU000461"/>
    </source>
</evidence>
<evidence type="ECO:0000313" key="16">
    <source>
        <dbReference type="Proteomes" id="UP000054538"/>
    </source>
</evidence>
<dbReference type="GO" id="GO:0005506">
    <property type="term" value="F:iron ion binding"/>
    <property type="evidence" value="ECO:0007669"/>
    <property type="project" value="InterPro"/>
</dbReference>
<dbReference type="PRINTS" id="PR00385">
    <property type="entry name" value="P450"/>
</dbReference>
<comment type="pathway">
    <text evidence="3">Secondary metabolite biosynthesis; terpenoid biosynthesis.</text>
</comment>
<dbReference type="InterPro" id="IPR001128">
    <property type="entry name" value="Cyt_P450"/>
</dbReference>
<evidence type="ECO:0000256" key="12">
    <source>
        <dbReference type="ARBA" id="ARBA00023136"/>
    </source>
</evidence>
<keyword evidence="5 13" id="KW-0349">Heme</keyword>
<organism evidence="15 16">
    <name type="scientific">Paxillus rubicundulus Ve08.2h10</name>
    <dbReference type="NCBI Taxonomy" id="930991"/>
    <lineage>
        <taxon>Eukaryota</taxon>
        <taxon>Fungi</taxon>
        <taxon>Dikarya</taxon>
        <taxon>Basidiomycota</taxon>
        <taxon>Agaricomycotina</taxon>
        <taxon>Agaricomycetes</taxon>
        <taxon>Agaricomycetidae</taxon>
        <taxon>Boletales</taxon>
        <taxon>Paxilineae</taxon>
        <taxon>Paxillaceae</taxon>
        <taxon>Paxillus</taxon>
    </lineage>
</organism>
<evidence type="ECO:0000313" key="15">
    <source>
        <dbReference type="EMBL" id="KIK96601.1"/>
    </source>
</evidence>
<dbReference type="PANTHER" id="PTHR24305">
    <property type="entry name" value="CYTOCHROME P450"/>
    <property type="match status" value="1"/>
</dbReference>
<keyword evidence="16" id="KW-1185">Reference proteome</keyword>
<dbReference type="InterPro" id="IPR036396">
    <property type="entry name" value="Cyt_P450_sf"/>
</dbReference>
<comment type="similarity">
    <text evidence="4 14">Belongs to the cytochrome P450 family.</text>
</comment>
<dbReference type="InterPro" id="IPR017972">
    <property type="entry name" value="Cyt_P450_CS"/>
</dbReference>
<reference evidence="15 16" key="1">
    <citation type="submission" date="2014-04" db="EMBL/GenBank/DDBJ databases">
        <authorList>
            <consortium name="DOE Joint Genome Institute"/>
            <person name="Kuo A."/>
            <person name="Kohler A."/>
            <person name="Jargeat P."/>
            <person name="Nagy L.G."/>
            <person name="Floudas D."/>
            <person name="Copeland A."/>
            <person name="Barry K.W."/>
            <person name="Cichocki N."/>
            <person name="Veneault-Fourrey C."/>
            <person name="LaButti K."/>
            <person name="Lindquist E.A."/>
            <person name="Lipzen A."/>
            <person name="Lundell T."/>
            <person name="Morin E."/>
            <person name="Murat C."/>
            <person name="Sun H."/>
            <person name="Tunlid A."/>
            <person name="Henrissat B."/>
            <person name="Grigoriev I.V."/>
            <person name="Hibbett D.S."/>
            <person name="Martin F."/>
            <person name="Nordberg H.P."/>
            <person name="Cantor M.N."/>
            <person name="Hua S.X."/>
        </authorList>
    </citation>
    <scope>NUCLEOTIDE SEQUENCE [LARGE SCALE GENOMIC DNA]</scope>
    <source>
        <strain evidence="15 16">Ve08.2h10</strain>
    </source>
</reference>
<dbReference type="PROSITE" id="PS00086">
    <property type="entry name" value="CYTOCHROME_P450"/>
    <property type="match status" value="1"/>
</dbReference>
<keyword evidence="8" id="KW-1133">Transmembrane helix</keyword>
<dbReference type="GO" id="GO:0020037">
    <property type="term" value="F:heme binding"/>
    <property type="evidence" value="ECO:0007669"/>
    <property type="project" value="InterPro"/>
</dbReference>